<dbReference type="GO" id="GO:0007130">
    <property type="term" value="P:synaptonemal complex assembly"/>
    <property type="evidence" value="ECO:0007669"/>
    <property type="project" value="TreeGrafter"/>
</dbReference>
<proteinExistence type="predicted"/>
<dbReference type="OrthoDB" id="1928087at2759"/>
<organism evidence="8 9">
    <name type="scientific">Cercospora zeae-maydis SCOH1-5</name>
    <dbReference type="NCBI Taxonomy" id="717836"/>
    <lineage>
        <taxon>Eukaryota</taxon>
        <taxon>Fungi</taxon>
        <taxon>Dikarya</taxon>
        <taxon>Ascomycota</taxon>
        <taxon>Pezizomycotina</taxon>
        <taxon>Dothideomycetes</taxon>
        <taxon>Dothideomycetidae</taxon>
        <taxon>Mycosphaerellales</taxon>
        <taxon>Mycosphaerellaceae</taxon>
        <taxon>Cercospora</taxon>
    </lineage>
</organism>
<name>A0A6A6FNS4_9PEZI</name>
<sequence>MATMQLQKTRLAPTTTKTEMTQKQSLEIVQTFLHGSLSSLAYLRSFFSEKVFDDQLYTTGSRMPTYREYVNGKLPVQDKSSVSMETNMKVLRRNRSRRADRFLDWLEKGAFAALHKGRLSALQIYVHTDPEHREKVVETYTFAIKYHNDGRGGRVFAGLEVDSPGREGITVEATSVALQSLIRHVNQLCEGLPDLPAHCGLPHVVEHPRLPSSLTYAMDEPRDAEIAEMLGFGIGDNTTIVTSPARCTPCTACPEGVTDTGRTASTVLPGDDGTIFAAAETTMATPAPTSTLAQGLSHSGIPPLLQQSPRQLSLFANAMLPESLGTQSSDVPEMKAELQSMLKPEHLSQGDTQTQALLQPPIGGASDSEQCNLSAPLSANSTTSVKLLLLPKVAQQLRSKKAKLKRRALSVANTGSSKRKLGQVVLCQCGYAEEENDMIECSLCDTWQHLNCYGFTGEADPRLPDNHVCYECLLGGNDAKTLAALRQLVLKRRAMSLALQRGLPGRPDELAKSMGASHAEGFVIHAPGARRPDSDTTKNPIYVPALDDRSMGTLQHSLFDALSHINGYYTNIPSIPETIGRQLRTMQSLGMPPPTTPASQLRNRNRTASQIPLNPGRSSMTPSHRPKLRKPSSKRPQEDIFTSPAKRQARMTPVYHRLKSVQTMVPIFVDGLSSPAN</sequence>
<evidence type="ECO:0000259" key="7">
    <source>
        <dbReference type="PROSITE" id="PS50815"/>
    </source>
</evidence>
<keyword evidence="9" id="KW-1185">Reference proteome</keyword>
<dbReference type="Pfam" id="PF20826">
    <property type="entry name" value="PHD_5"/>
    <property type="match status" value="1"/>
</dbReference>
<evidence type="ECO:0000256" key="4">
    <source>
        <dbReference type="ARBA" id="ARBA00023242"/>
    </source>
</evidence>
<dbReference type="InterPro" id="IPR011011">
    <property type="entry name" value="Znf_FYVE_PHD"/>
</dbReference>
<dbReference type="SUPFAM" id="SSF57903">
    <property type="entry name" value="FYVE/PHD zinc finger"/>
    <property type="match status" value="1"/>
</dbReference>
<evidence type="ECO:0000256" key="6">
    <source>
        <dbReference type="SAM" id="MobiDB-lite"/>
    </source>
</evidence>
<evidence type="ECO:0000313" key="9">
    <source>
        <dbReference type="Proteomes" id="UP000799539"/>
    </source>
</evidence>
<dbReference type="Gene3D" id="3.30.40.10">
    <property type="entry name" value="Zinc/RING finger domain, C3HC4 (zinc finger)"/>
    <property type="match status" value="1"/>
</dbReference>
<dbReference type="GO" id="GO:0051598">
    <property type="term" value="P:meiotic recombination checkpoint signaling"/>
    <property type="evidence" value="ECO:0007669"/>
    <property type="project" value="TreeGrafter"/>
</dbReference>
<dbReference type="Gene3D" id="3.30.900.10">
    <property type="entry name" value="HORMA domain"/>
    <property type="match status" value="1"/>
</dbReference>
<dbReference type="InterPro" id="IPR003511">
    <property type="entry name" value="HORMA_dom"/>
</dbReference>
<evidence type="ECO:0000313" key="8">
    <source>
        <dbReference type="EMBL" id="KAF2215126.1"/>
    </source>
</evidence>
<dbReference type="SUPFAM" id="SSF56019">
    <property type="entry name" value="The spindle assembly checkpoint protein mad2"/>
    <property type="match status" value="1"/>
</dbReference>
<dbReference type="InterPro" id="IPR051294">
    <property type="entry name" value="HORMA_MeioticProgression"/>
</dbReference>
<dbReference type="EMBL" id="ML992666">
    <property type="protein sequence ID" value="KAF2215126.1"/>
    <property type="molecule type" value="Genomic_DNA"/>
</dbReference>
<evidence type="ECO:0000256" key="5">
    <source>
        <dbReference type="ARBA" id="ARBA00023254"/>
    </source>
</evidence>
<feature type="compositionally biased region" description="Basic residues" evidence="6">
    <location>
        <begin position="624"/>
        <end position="633"/>
    </location>
</feature>
<comment type="subcellular location">
    <subcellularLocation>
        <location evidence="2">Chromosome</location>
    </subcellularLocation>
    <subcellularLocation>
        <location evidence="1">Nucleus</location>
    </subcellularLocation>
</comment>
<dbReference type="Proteomes" id="UP000799539">
    <property type="component" value="Unassembled WGS sequence"/>
</dbReference>
<feature type="region of interest" description="Disordered" evidence="6">
    <location>
        <begin position="587"/>
        <end position="652"/>
    </location>
</feature>
<accession>A0A6A6FNS4</accession>
<dbReference type="PANTHER" id="PTHR48225">
    <property type="entry name" value="HORMA DOMAIN-CONTAINING PROTEIN 1"/>
    <property type="match status" value="1"/>
</dbReference>
<dbReference type="GO" id="GO:0005634">
    <property type="term" value="C:nucleus"/>
    <property type="evidence" value="ECO:0007669"/>
    <property type="project" value="UniProtKB-SubCell"/>
</dbReference>
<keyword evidence="3" id="KW-0158">Chromosome</keyword>
<keyword evidence="5" id="KW-0469">Meiosis</keyword>
<dbReference type="InterPro" id="IPR036570">
    <property type="entry name" value="HORMA_dom_sf"/>
</dbReference>
<protein>
    <recommendedName>
        <fullName evidence="7">HORMA domain-containing protein</fullName>
    </recommendedName>
</protein>
<dbReference type="GO" id="GO:0005694">
    <property type="term" value="C:chromosome"/>
    <property type="evidence" value="ECO:0007669"/>
    <property type="project" value="UniProtKB-SubCell"/>
</dbReference>
<dbReference type="PANTHER" id="PTHR48225:SF7">
    <property type="entry name" value="MEIOSIS-SPECIFIC PROTEIN HOP1"/>
    <property type="match status" value="1"/>
</dbReference>
<keyword evidence="4" id="KW-0539">Nucleus</keyword>
<evidence type="ECO:0000256" key="1">
    <source>
        <dbReference type="ARBA" id="ARBA00004123"/>
    </source>
</evidence>
<dbReference type="Pfam" id="PF02301">
    <property type="entry name" value="HORMA"/>
    <property type="match status" value="1"/>
</dbReference>
<dbReference type="PROSITE" id="PS50815">
    <property type="entry name" value="HORMA"/>
    <property type="match status" value="1"/>
</dbReference>
<gene>
    <name evidence="8" type="ORF">CERZMDRAFT_109903</name>
</gene>
<evidence type="ECO:0000256" key="3">
    <source>
        <dbReference type="ARBA" id="ARBA00022454"/>
    </source>
</evidence>
<feature type="compositionally biased region" description="Polar residues" evidence="6">
    <location>
        <begin position="597"/>
        <end position="622"/>
    </location>
</feature>
<dbReference type="InterPro" id="IPR013083">
    <property type="entry name" value="Znf_RING/FYVE/PHD"/>
</dbReference>
<dbReference type="AlphaFoldDB" id="A0A6A6FNS4"/>
<reference evidence="8" key="1">
    <citation type="journal article" date="2020" name="Stud. Mycol.">
        <title>101 Dothideomycetes genomes: a test case for predicting lifestyles and emergence of pathogens.</title>
        <authorList>
            <person name="Haridas S."/>
            <person name="Albert R."/>
            <person name="Binder M."/>
            <person name="Bloem J."/>
            <person name="Labutti K."/>
            <person name="Salamov A."/>
            <person name="Andreopoulos B."/>
            <person name="Baker S."/>
            <person name="Barry K."/>
            <person name="Bills G."/>
            <person name="Bluhm B."/>
            <person name="Cannon C."/>
            <person name="Castanera R."/>
            <person name="Culley D."/>
            <person name="Daum C."/>
            <person name="Ezra D."/>
            <person name="Gonzalez J."/>
            <person name="Henrissat B."/>
            <person name="Kuo A."/>
            <person name="Liang C."/>
            <person name="Lipzen A."/>
            <person name="Lutzoni F."/>
            <person name="Magnuson J."/>
            <person name="Mondo S."/>
            <person name="Nolan M."/>
            <person name="Ohm R."/>
            <person name="Pangilinan J."/>
            <person name="Park H.-J."/>
            <person name="Ramirez L."/>
            <person name="Alfaro M."/>
            <person name="Sun H."/>
            <person name="Tritt A."/>
            <person name="Yoshinaga Y."/>
            <person name="Zwiers L.-H."/>
            <person name="Turgeon B."/>
            <person name="Goodwin S."/>
            <person name="Spatafora J."/>
            <person name="Crous P."/>
            <person name="Grigoriev I."/>
        </authorList>
    </citation>
    <scope>NUCLEOTIDE SEQUENCE</scope>
    <source>
        <strain evidence="8">SCOH1-5</strain>
    </source>
</reference>
<evidence type="ECO:0000256" key="2">
    <source>
        <dbReference type="ARBA" id="ARBA00004286"/>
    </source>
</evidence>
<feature type="domain" description="HORMA" evidence="7">
    <location>
        <begin position="23"/>
        <end position="257"/>
    </location>
</feature>